<dbReference type="Gene3D" id="3.30.930.10">
    <property type="entry name" value="Bira Bifunctional Protein, Domain 2"/>
    <property type="match status" value="2"/>
</dbReference>
<evidence type="ECO:0000256" key="6">
    <source>
        <dbReference type="ARBA" id="ARBA00022741"/>
    </source>
</evidence>
<comment type="caution">
    <text evidence="13">The sequence shown here is derived from an EMBL/GenBank/DDBJ whole genome shotgun (WGS) entry which is preliminary data.</text>
</comment>
<dbReference type="VEuPathDB" id="FungiDB:H257_07343"/>
<accession>A0A418BL34</accession>
<evidence type="ECO:0000256" key="1">
    <source>
        <dbReference type="ARBA" id="ARBA00004496"/>
    </source>
</evidence>
<comment type="catalytic activity">
    <reaction evidence="11">
        <text>tRNA(Pro) + L-proline + ATP = L-prolyl-tRNA(Pro) + AMP + diphosphate</text>
        <dbReference type="Rhea" id="RHEA:14305"/>
        <dbReference type="Rhea" id="RHEA-COMP:9700"/>
        <dbReference type="Rhea" id="RHEA-COMP:9702"/>
        <dbReference type="ChEBI" id="CHEBI:30616"/>
        <dbReference type="ChEBI" id="CHEBI:33019"/>
        <dbReference type="ChEBI" id="CHEBI:60039"/>
        <dbReference type="ChEBI" id="CHEBI:78442"/>
        <dbReference type="ChEBI" id="CHEBI:78532"/>
        <dbReference type="ChEBI" id="CHEBI:456215"/>
        <dbReference type="EC" id="6.1.1.15"/>
    </reaction>
</comment>
<evidence type="ECO:0000256" key="4">
    <source>
        <dbReference type="ARBA" id="ARBA00022490"/>
    </source>
</evidence>
<sequence length="555" mass="60635">MWRSLVVAPRRLALSSHSNRQLSSTTKSYALRSSIFIPTTREVPADAAIPSHQLLLRAGFMRKSSNGIYMMLPLALRSLAKLEAIIDTHMHAIGCSKLSMPNLLHSDLWKETGRWDSSGPELFRVHDRRDVAHCLGPTHEEVFTSLVASTVTSPKALPLRLYQIGRKFRDEIRPRFGLLRAKEFIMKDAYTFDVDRRGAEVTYNLMVQAYHAILSELDVPIVQVEADTGNIGGSLSHEFHVLSGFGEDAILSCGTCDYAANVEKARGVVVGGGSTPTTLADVLAHDNDDVAVTYFQATAADSTKEVLAVLSPAGRHVNVLSLKPHGVDVDTLTPLPAICGDIASRPVQYFVDSAVSVDGLPTDAIVGEFRQAKEHDGCPSCSNGTLVEKRGIEVGHVFYLGDKYSKILKANYVDASNKVQPMEMGCYGMGVTRLLAATVESLHDTHGIVWPQAIVPYRAVVVGLAKKEDDDVAVAAKAIAGTLATVWPDDVVLDDRWGERPGLKLTEAELIGYTWRVVVGKRFASEGLVEVLHRPTMQMNHVLVDNVQAHIQQTQ</sequence>
<keyword evidence="8" id="KW-0648">Protein biosynthesis</keyword>
<dbReference type="InterPro" id="IPR045864">
    <property type="entry name" value="aa-tRNA-synth_II/BPL/LPL"/>
</dbReference>
<evidence type="ECO:0000256" key="5">
    <source>
        <dbReference type="ARBA" id="ARBA00022598"/>
    </source>
</evidence>
<dbReference type="AlphaFoldDB" id="A0A418BL34"/>
<dbReference type="Gene3D" id="3.40.50.800">
    <property type="entry name" value="Anticodon-binding domain"/>
    <property type="match status" value="1"/>
</dbReference>
<dbReference type="InterPro" id="IPR004500">
    <property type="entry name" value="Pro-tRNA-synth_IIa_bac-type"/>
</dbReference>
<dbReference type="GO" id="GO:0005524">
    <property type="term" value="F:ATP binding"/>
    <property type="evidence" value="ECO:0007669"/>
    <property type="project" value="UniProtKB-KW"/>
</dbReference>
<keyword evidence="6" id="KW-0547">Nucleotide-binding</keyword>
<dbReference type="CDD" id="cd00779">
    <property type="entry name" value="ProRS_core_prok"/>
    <property type="match status" value="1"/>
</dbReference>
<dbReference type="InterPro" id="IPR033730">
    <property type="entry name" value="ProRS_core_prok"/>
</dbReference>
<protein>
    <recommendedName>
        <fullName evidence="3">proline--tRNA ligase</fullName>
        <ecNumber evidence="3">6.1.1.15</ecNumber>
    </recommendedName>
    <alternativeName>
        <fullName evidence="10">Prolyl-tRNA synthetase</fullName>
    </alternativeName>
</protein>
<dbReference type="Pfam" id="PF03129">
    <property type="entry name" value="HGTP_anticodon"/>
    <property type="match status" value="1"/>
</dbReference>
<evidence type="ECO:0000256" key="3">
    <source>
        <dbReference type="ARBA" id="ARBA00012831"/>
    </source>
</evidence>
<evidence type="ECO:0000256" key="2">
    <source>
        <dbReference type="ARBA" id="ARBA00011738"/>
    </source>
</evidence>
<organism evidence="13 14">
    <name type="scientific">Aphanomyces astaci</name>
    <name type="common">Crayfish plague agent</name>
    <dbReference type="NCBI Taxonomy" id="112090"/>
    <lineage>
        <taxon>Eukaryota</taxon>
        <taxon>Sar</taxon>
        <taxon>Stramenopiles</taxon>
        <taxon>Oomycota</taxon>
        <taxon>Saprolegniomycetes</taxon>
        <taxon>Saprolegniales</taxon>
        <taxon>Verrucalvaceae</taxon>
        <taxon>Aphanomyces</taxon>
    </lineage>
</organism>
<keyword evidence="9" id="KW-0030">Aminoacyl-tRNA synthetase</keyword>
<evidence type="ECO:0000256" key="8">
    <source>
        <dbReference type="ARBA" id="ARBA00022917"/>
    </source>
</evidence>
<dbReference type="GO" id="GO:0006433">
    <property type="term" value="P:prolyl-tRNA aminoacylation"/>
    <property type="evidence" value="ECO:0007669"/>
    <property type="project" value="InterPro"/>
</dbReference>
<dbReference type="PROSITE" id="PS50862">
    <property type="entry name" value="AA_TRNA_LIGASE_II"/>
    <property type="match status" value="1"/>
</dbReference>
<keyword evidence="5" id="KW-0436">Ligase</keyword>
<keyword evidence="7" id="KW-0067">ATP-binding</keyword>
<dbReference type="Proteomes" id="UP000283543">
    <property type="component" value="Unassembled WGS sequence"/>
</dbReference>
<dbReference type="PRINTS" id="PR01046">
    <property type="entry name" value="TRNASYNTHPRO"/>
</dbReference>
<evidence type="ECO:0000256" key="9">
    <source>
        <dbReference type="ARBA" id="ARBA00023146"/>
    </source>
</evidence>
<evidence type="ECO:0000259" key="12">
    <source>
        <dbReference type="PROSITE" id="PS50862"/>
    </source>
</evidence>
<comment type="subunit">
    <text evidence="2">Homodimer.</text>
</comment>
<evidence type="ECO:0000256" key="10">
    <source>
        <dbReference type="ARBA" id="ARBA00029731"/>
    </source>
</evidence>
<reference evidence="13 14" key="1">
    <citation type="submission" date="2018-08" db="EMBL/GenBank/DDBJ databases">
        <title>Aphanomyces genome sequencing and annotation.</title>
        <authorList>
            <person name="Minardi D."/>
            <person name="Oidtmann B."/>
            <person name="Van Der Giezen M."/>
            <person name="Studholme D.J."/>
        </authorList>
    </citation>
    <scope>NUCLEOTIDE SEQUENCE [LARGE SCALE GENOMIC DNA]</scope>
    <source>
        <strain evidence="13 14">Si</strain>
    </source>
</reference>
<comment type="subcellular location">
    <subcellularLocation>
        <location evidence="1">Cytoplasm</location>
    </subcellularLocation>
</comment>
<dbReference type="InterPro" id="IPR050062">
    <property type="entry name" value="Pro-tRNA_synthetase"/>
</dbReference>
<dbReference type="Pfam" id="PF00587">
    <property type="entry name" value="tRNA-synt_2b"/>
    <property type="match status" value="1"/>
</dbReference>
<name>A0A418BL34_APHAT</name>
<dbReference type="GO" id="GO:0005739">
    <property type="term" value="C:mitochondrion"/>
    <property type="evidence" value="ECO:0007669"/>
    <property type="project" value="TreeGrafter"/>
</dbReference>
<dbReference type="InterPro" id="IPR004154">
    <property type="entry name" value="Anticodon-bd"/>
</dbReference>
<dbReference type="PANTHER" id="PTHR42753:SF2">
    <property type="entry name" value="PROLINE--TRNA LIGASE"/>
    <property type="match status" value="1"/>
</dbReference>
<dbReference type="EMBL" id="QUTB01007625">
    <property type="protein sequence ID" value="RHY45198.1"/>
    <property type="molecule type" value="Genomic_DNA"/>
</dbReference>
<evidence type="ECO:0000256" key="7">
    <source>
        <dbReference type="ARBA" id="ARBA00022840"/>
    </source>
</evidence>
<evidence type="ECO:0000313" key="13">
    <source>
        <dbReference type="EMBL" id="RHY45198.1"/>
    </source>
</evidence>
<dbReference type="SUPFAM" id="SSF55681">
    <property type="entry name" value="Class II aaRS and biotin synthetases"/>
    <property type="match status" value="1"/>
</dbReference>
<keyword evidence="4" id="KW-0963">Cytoplasm</keyword>
<gene>
    <name evidence="13" type="ORF">DYB34_009882</name>
</gene>
<dbReference type="InterPro" id="IPR006195">
    <property type="entry name" value="aa-tRNA-synth_II"/>
</dbReference>
<dbReference type="GO" id="GO:0004827">
    <property type="term" value="F:proline-tRNA ligase activity"/>
    <property type="evidence" value="ECO:0007669"/>
    <property type="project" value="UniProtKB-EC"/>
</dbReference>
<dbReference type="FunFam" id="3.30.930.10:FF:000066">
    <property type="entry name" value="Proline--tRNA ligase"/>
    <property type="match status" value="1"/>
</dbReference>
<feature type="domain" description="Aminoacyl-transfer RNA synthetases class-II family profile" evidence="12">
    <location>
        <begin position="81"/>
        <end position="451"/>
    </location>
</feature>
<dbReference type="NCBIfam" id="TIGR00409">
    <property type="entry name" value="proS_fam_II"/>
    <property type="match status" value="1"/>
</dbReference>
<dbReference type="EC" id="6.1.1.15" evidence="3"/>
<proteinExistence type="predicted"/>
<dbReference type="PANTHER" id="PTHR42753">
    <property type="entry name" value="MITOCHONDRIAL RIBOSOME PROTEIN L39/PROLYL-TRNA LIGASE FAMILY MEMBER"/>
    <property type="match status" value="1"/>
</dbReference>
<dbReference type="InterPro" id="IPR002316">
    <property type="entry name" value="Pro-tRNA-ligase_IIa"/>
</dbReference>
<evidence type="ECO:0000256" key="11">
    <source>
        <dbReference type="ARBA" id="ARBA00047671"/>
    </source>
</evidence>
<evidence type="ECO:0000313" key="14">
    <source>
        <dbReference type="Proteomes" id="UP000283543"/>
    </source>
</evidence>
<dbReference type="InterPro" id="IPR002314">
    <property type="entry name" value="aa-tRNA-synt_IIb"/>
</dbReference>
<dbReference type="SUPFAM" id="SSF52954">
    <property type="entry name" value="Class II aaRS ABD-related"/>
    <property type="match status" value="1"/>
</dbReference>
<dbReference type="InterPro" id="IPR036621">
    <property type="entry name" value="Anticodon-bd_dom_sf"/>
</dbReference>